<comment type="caution">
    <text evidence="1">The sequence shown here is derived from an EMBL/GenBank/DDBJ whole genome shotgun (WGS) entry which is preliminary data.</text>
</comment>
<protein>
    <submittedName>
        <fullName evidence="1">Uncharacterized protein</fullName>
    </submittedName>
</protein>
<name>A0A4R0QNM3_9BIFI</name>
<sequence length="266" mass="29941">MVSHSLSYRSGCVNRRFELNGPALFGGTVESLRSGEWSYKNKGRYLQKRYKNSQTRTITLSAIDKQVLQDFLDTCDADVENNTPATLVADDCETLCFIVKDEAKHVSPLLAQTELTVLLIDGVWREPIRQSYTMDIVDQTGLDYDYDYSLVQMNGDITNPQLVTLDCDLTIYGPVTNPQISIANNVYQVSIDVPDTYRLSIDSREKTVILIDSLGTSRNVLDNASFVDGKNIFAPVPPGSHPVLWSNEFDFDVTLWVKKGRLPWTI</sequence>
<organism evidence="1 2">
    <name type="scientific">Alloscardovia theropitheci</name>
    <dbReference type="NCBI Taxonomy" id="2496842"/>
    <lineage>
        <taxon>Bacteria</taxon>
        <taxon>Bacillati</taxon>
        <taxon>Actinomycetota</taxon>
        <taxon>Actinomycetes</taxon>
        <taxon>Bifidobacteriales</taxon>
        <taxon>Bifidobacteriaceae</taxon>
        <taxon>Alloscardovia</taxon>
    </lineage>
</organism>
<dbReference type="OrthoDB" id="3229928at2"/>
<dbReference type="AlphaFoldDB" id="A0A4R0QNM3"/>
<evidence type="ECO:0000313" key="1">
    <source>
        <dbReference type="EMBL" id="TCD53774.1"/>
    </source>
</evidence>
<evidence type="ECO:0000313" key="2">
    <source>
        <dbReference type="Proteomes" id="UP000291289"/>
    </source>
</evidence>
<dbReference type="RefSeq" id="WP_131285112.1">
    <property type="nucleotide sequence ID" value="NZ_RXLP01000026.1"/>
</dbReference>
<reference evidence="1 2" key="1">
    <citation type="submission" date="2018-12" db="EMBL/GenBank/DDBJ databases">
        <title>Alloscrdovia theropitheci sp. nov: a novel taxon from the feces of the bleeding-herat monkey (Theropithecus geleda).</title>
        <authorList>
            <person name="Modesto M."/>
        </authorList>
    </citation>
    <scope>NUCLEOTIDE SEQUENCE [LARGE SCALE GENOMIC DNA]</scope>
    <source>
        <strain evidence="1 2">GLDI4/2</strain>
    </source>
</reference>
<keyword evidence="2" id="KW-1185">Reference proteome</keyword>
<dbReference type="EMBL" id="RXLP01000026">
    <property type="protein sequence ID" value="TCD53774.1"/>
    <property type="molecule type" value="Genomic_DNA"/>
</dbReference>
<gene>
    <name evidence="1" type="ORF">EJ419_07350</name>
</gene>
<proteinExistence type="predicted"/>
<accession>A0A4R0QNM3</accession>
<dbReference type="Proteomes" id="UP000291289">
    <property type="component" value="Unassembled WGS sequence"/>
</dbReference>